<dbReference type="AlphaFoldDB" id="A0AAE7NPU8"/>
<dbReference type="Pfam" id="PF13280">
    <property type="entry name" value="WYL"/>
    <property type="match status" value="1"/>
</dbReference>
<dbReference type="EMBL" id="CP030050">
    <property type="protein sequence ID" value="QOZ67335.1"/>
    <property type="molecule type" value="Genomic_DNA"/>
</dbReference>
<feature type="domain" description="WYL" evidence="2">
    <location>
        <begin position="151"/>
        <end position="213"/>
    </location>
</feature>
<accession>A0AAE7NPU8</accession>
<proteinExistence type="predicted"/>
<dbReference type="PROSITE" id="PS52050">
    <property type="entry name" value="WYL"/>
    <property type="match status" value="1"/>
</dbReference>
<dbReference type="InterPro" id="IPR036388">
    <property type="entry name" value="WH-like_DNA-bd_sf"/>
</dbReference>
<dbReference type="Gene3D" id="1.10.10.10">
    <property type="entry name" value="Winged helix-like DNA-binding domain superfamily/Winged helix DNA-binding domain"/>
    <property type="match status" value="1"/>
</dbReference>
<dbReference type="SUPFAM" id="SSF46785">
    <property type="entry name" value="Winged helix' DNA-binding domain"/>
    <property type="match status" value="1"/>
</dbReference>
<protein>
    <submittedName>
        <fullName evidence="3">YafY family transcriptional regulator</fullName>
    </submittedName>
</protein>
<evidence type="ECO:0000259" key="2">
    <source>
        <dbReference type="Pfam" id="PF13280"/>
    </source>
</evidence>
<sequence>MSGVAVPTDQEVTMRRADRLFDILQLLRVAAHPTTAATIAERLEVTERTVYRDIATLQARRIPIEGAAGIGYVLRRGFDLPPLMFTDDEIEAITVGARLVRRLRDRGLQAAAESVLAKVTTVLPEALRSGITAAPFFVSHGDAETPTGINLADLRRAIRETRKIRITYSDVRGRESERTVWPIAMAYYVDVTVLGAWCELRSDFRHFRVERIGNSSMLNEQFSTENGKLMERWFALQGQQTPGA</sequence>
<organism evidence="3 4">
    <name type="scientific">Bradyrhizobium arachidis</name>
    <dbReference type="NCBI Taxonomy" id="858423"/>
    <lineage>
        <taxon>Bacteria</taxon>
        <taxon>Pseudomonadati</taxon>
        <taxon>Pseudomonadota</taxon>
        <taxon>Alphaproteobacteria</taxon>
        <taxon>Hyphomicrobiales</taxon>
        <taxon>Nitrobacteraceae</taxon>
        <taxon>Bradyrhizobium</taxon>
    </lineage>
</organism>
<dbReference type="Proteomes" id="UP000594015">
    <property type="component" value="Chromosome"/>
</dbReference>
<dbReference type="InterPro" id="IPR026881">
    <property type="entry name" value="WYL_dom"/>
</dbReference>
<dbReference type="InterPro" id="IPR013196">
    <property type="entry name" value="HTH_11"/>
</dbReference>
<dbReference type="InterPro" id="IPR036390">
    <property type="entry name" value="WH_DNA-bd_sf"/>
</dbReference>
<name>A0AAE7NPU8_9BRAD</name>
<dbReference type="PANTHER" id="PTHR34580:SF3">
    <property type="entry name" value="PROTEIN PAFB"/>
    <property type="match status" value="1"/>
</dbReference>
<dbReference type="KEGG" id="barh:WN72_14205"/>
<evidence type="ECO:0000313" key="3">
    <source>
        <dbReference type="EMBL" id="QOZ67335.1"/>
    </source>
</evidence>
<feature type="domain" description="Helix-turn-helix type 11" evidence="1">
    <location>
        <begin position="19"/>
        <end position="72"/>
    </location>
</feature>
<dbReference type="PANTHER" id="PTHR34580">
    <property type="match status" value="1"/>
</dbReference>
<dbReference type="InterPro" id="IPR051534">
    <property type="entry name" value="CBASS_pafABC_assoc_protein"/>
</dbReference>
<dbReference type="Pfam" id="PF08279">
    <property type="entry name" value="HTH_11"/>
    <property type="match status" value="1"/>
</dbReference>
<gene>
    <name evidence="3" type="ORF">WN72_14205</name>
</gene>
<evidence type="ECO:0000313" key="4">
    <source>
        <dbReference type="Proteomes" id="UP000594015"/>
    </source>
</evidence>
<reference evidence="3 4" key="1">
    <citation type="submission" date="2018-06" db="EMBL/GenBank/DDBJ databases">
        <title>Comparative genomics of Bradyrhizobium nodulating Arachidis hypogaea.</title>
        <authorList>
            <person name="Li Y."/>
        </authorList>
    </citation>
    <scope>NUCLEOTIDE SEQUENCE [LARGE SCALE GENOMIC DNA]</scope>
    <source>
        <strain evidence="3 4">CCBAU 051107</strain>
    </source>
</reference>
<evidence type="ECO:0000259" key="1">
    <source>
        <dbReference type="Pfam" id="PF08279"/>
    </source>
</evidence>